<name>A0ABT2SYF7_9FIRM</name>
<sequence length="235" mass="27707">MEEKRYRHEYKYPLTHGQALIENAKINAVASRDSHTGADGSYQIRSLYFDDYQNSCYMSNENGVDEREKFRIRIYNHSTERITLECKEKYRGMTHKSSSPITLSQCEKLMRGEIPSDITKEQRVLHRLAYLMAVRLMRPAVIVEYERIPYVYRMQDANVRVTFDRKILSGSDVRAFLDERIAGRGILPVGTELMEVKFDSFLPDEIYQILQLEGLKASTFSKYYLCRKFQVRQKR</sequence>
<dbReference type="Proteomes" id="UP001652432">
    <property type="component" value="Unassembled WGS sequence"/>
</dbReference>
<evidence type="ECO:0000259" key="1">
    <source>
        <dbReference type="Pfam" id="PF09359"/>
    </source>
</evidence>
<evidence type="ECO:0000313" key="2">
    <source>
        <dbReference type="EMBL" id="MCU6743035.1"/>
    </source>
</evidence>
<dbReference type="Pfam" id="PF09359">
    <property type="entry name" value="VTC"/>
    <property type="match status" value="1"/>
</dbReference>
<gene>
    <name evidence="2" type="ORF">OCV77_00705</name>
</gene>
<organism evidence="2 3">
    <name type="scientific">Suilimivivens aceti</name>
    <dbReference type="NCBI Taxonomy" id="2981774"/>
    <lineage>
        <taxon>Bacteria</taxon>
        <taxon>Bacillati</taxon>
        <taxon>Bacillota</taxon>
        <taxon>Clostridia</taxon>
        <taxon>Lachnospirales</taxon>
        <taxon>Lachnospiraceae</taxon>
        <taxon>Suilimivivens</taxon>
    </lineage>
</organism>
<reference evidence="2 3" key="1">
    <citation type="journal article" date="2021" name="ISME Commun">
        <title>Automated analysis of genomic sequences facilitates high-throughput and comprehensive description of bacteria.</title>
        <authorList>
            <person name="Hitch T.C.A."/>
        </authorList>
    </citation>
    <scope>NUCLEOTIDE SEQUENCE [LARGE SCALE GENOMIC DNA]</scope>
    <source>
        <strain evidence="2 3">Sanger_18</strain>
    </source>
</reference>
<dbReference type="CDD" id="cd07750">
    <property type="entry name" value="PolyPPase_VTC_like"/>
    <property type="match status" value="1"/>
</dbReference>
<dbReference type="RefSeq" id="WP_262572378.1">
    <property type="nucleotide sequence ID" value="NZ_JAOQKJ010000001.1"/>
</dbReference>
<accession>A0ABT2SYF7</accession>
<dbReference type="EMBL" id="JAOQKJ010000001">
    <property type="protein sequence ID" value="MCU6743035.1"/>
    <property type="molecule type" value="Genomic_DNA"/>
</dbReference>
<comment type="caution">
    <text evidence="2">The sequence shown here is derived from an EMBL/GenBank/DDBJ whole genome shotgun (WGS) entry which is preliminary data.</text>
</comment>
<protein>
    <submittedName>
        <fullName evidence="2">Polyphosphate polymerase domain-containing protein</fullName>
    </submittedName>
</protein>
<evidence type="ECO:0000313" key="3">
    <source>
        <dbReference type="Proteomes" id="UP001652432"/>
    </source>
</evidence>
<proteinExistence type="predicted"/>
<dbReference type="Gene3D" id="3.20.100.30">
    <property type="entry name" value="VTC, catalytic tunnel domain"/>
    <property type="match status" value="1"/>
</dbReference>
<dbReference type="InterPro" id="IPR042267">
    <property type="entry name" value="VTC_sf"/>
</dbReference>
<keyword evidence="3" id="KW-1185">Reference proteome</keyword>
<dbReference type="InterPro" id="IPR018966">
    <property type="entry name" value="VTC_domain"/>
</dbReference>
<feature type="domain" description="VTC" evidence="1">
    <location>
        <begin position="7"/>
        <end position="226"/>
    </location>
</feature>